<sequence length="550" mass="59556">MQDKGFKYFINYLRQQIGKAAEEAYNQLVESSGRNVDFLNTLTDIFRGIATALEPNEAFITEAFGPGAFPDFAAGLHGECDTHGSQLLRRFMQQRKLPQLMRQTLAASGPKRLAKDEAAPEGASSVDPRQVEESLGELLLLCQRSEEYSQYMLAMLARGAGSSTTQAASPTAPAGSRASATRTPAVAQRENAFRAGAFCTAVRELVSCYTHLEQYYLEHNVSKAARIDEWTAEVLTTSVVDDTFFILQKCGGRALATGNLQCVCAVLGHLNSLLTSTLRASLEHKWKGAALKLVQSLPGGAGAAQEAGTVTSASMEAAEAAATLNNAGMSATYVGKLLQELEAGANSVFPAPSDRERVKSVLADLAKTASDFRVIASKGLELLANGILPRLRPIMDKVPGYELTEAEYAAKEAQTTWVHELLGALVGCLRWLQPILTPDNYDALVAAALEKVVERLEAIVAGRRFNQLGGLQLDRDVRLAVATLGEVTQRTVRDKWARLSQMATILSLETCEELLDYWAGGTWRLSPAQARQVLAQRVDFDEASIVALDL</sequence>
<dbReference type="AlphaFoldDB" id="A0AAW1P0Y9"/>
<dbReference type="InterPro" id="IPR048682">
    <property type="entry name" value="COG4"/>
</dbReference>
<feature type="compositionally biased region" description="Low complexity" evidence="1">
    <location>
        <begin position="163"/>
        <end position="176"/>
    </location>
</feature>
<protein>
    <recommendedName>
        <fullName evidence="2">COG4 transport protein middle alpha-helical bundle domain-containing protein</fullName>
    </recommendedName>
</protein>
<dbReference type="EMBL" id="JALJOQ010000078">
    <property type="protein sequence ID" value="KAK9800904.1"/>
    <property type="molecule type" value="Genomic_DNA"/>
</dbReference>
<accession>A0AAW1P0Y9</accession>
<dbReference type="SMART" id="SM00762">
    <property type="entry name" value="Cog4"/>
    <property type="match status" value="1"/>
</dbReference>
<dbReference type="Gene3D" id="1.20.58.1970">
    <property type="match status" value="1"/>
</dbReference>
<organism evidence="3 4">
    <name type="scientific">Symbiochloris irregularis</name>
    <dbReference type="NCBI Taxonomy" id="706552"/>
    <lineage>
        <taxon>Eukaryota</taxon>
        <taxon>Viridiplantae</taxon>
        <taxon>Chlorophyta</taxon>
        <taxon>core chlorophytes</taxon>
        <taxon>Trebouxiophyceae</taxon>
        <taxon>Trebouxiales</taxon>
        <taxon>Trebouxiaceae</taxon>
        <taxon>Symbiochloris</taxon>
    </lineage>
</organism>
<comment type="caution">
    <text evidence="3">The sequence shown here is derived from an EMBL/GenBank/DDBJ whole genome shotgun (WGS) entry which is preliminary data.</text>
</comment>
<dbReference type="PANTHER" id="PTHR24016">
    <property type="entry name" value="CONSERVED OLIGOMERIC GOLGI COMPLEX SUBUNIT 4"/>
    <property type="match status" value="1"/>
</dbReference>
<dbReference type="InterPro" id="IPR013167">
    <property type="entry name" value="COG4_M"/>
</dbReference>
<dbReference type="InterPro" id="IPR048684">
    <property type="entry name" value="COG4_C"/>
</dbReference>
<dbReference type="Gene3D" id="1.10.287.1060">
    <property type="entry name" value="ESAT-6-like"/>
    <property type="match status" value="1"/>
</dbReference>
<keyword evidence="4" id="KW-1185">Reference proteome</keyword>
<feature type="region of interest" description="Disordered" evidence="1">
    <location>
        <begin position="108"/>
        <end position="130"/>
    </location>
</feature>
<reference evidence="3 4" key="1">
    <citation type="journal article" date="2024" name="Nat. Commun.">
        <title>Phylogenomics reveals the evolutionary origins of lichenization in chlorophyte algae.</title>
        <authorList>
            <person name="Puginier C."/>
            <person name="Libourel C."/>
            <person name="Otte J."/>
            <person name="Skaloud P."/>
            <person name="Haon M."/>
            <person name="Grisel S."/>
            <person name="Petersen M."/>
            <person name="Berrin J.G."/>
            <person name="Delaux P.M."/>
            <person name="Dal Grande F."/>
            <person name="Keller J."/>
        </authorList>
    </citation>
    <scope>NUCLEOTIDE SEQUENCE [LARGE SCALE GENOMIC DNA]</scope>
    <source>
        <strain evidence="3 4">SAG 2036</strain>
    </source>
</reference>
<feature type="region of interest" description="Disordered" evidence="1">
    <location>
        <begin position="163"/>
        <end position="183"/>
    </location>
</feature>
<evidence type="ECO:0000313" key="4">
    <source>
        <dbReference type="Proteomes" id="UP001465755"/>
    </source>
</evidence>
<evidence type="ECO:0000313" key="3">
    <source>
        <dbReference type="EMBL" id="KAK9800904.1"/>
    </source>
</evidence>
<dbReference type="Pfam" id="PF08318">
    <property type="entry name" value="COG4_m"/>
    <property type="match status" value="1"/>
</dbReference>
<dbReference type="Proteomes" id="UP001465755">
    <property type="component" value="Unassembled WGS sequence"/>
</dbReference>
<evidence type="ECO:0000256" key="1">
    <source>
        <dbReference type="SAM" id="MobiDB-lite"/>
    </source>
</evidence>
<gene>
    <name evidence="3" type="ORF">WJX73_009018</name>
</gene>
<name>A0AAW1P0Y9_9CHLO</name>
<feature type="domain" description="COG4 transport protein middle alpha-helical bundle" evidence="2">
    <location>
        <begin position="1"/>
        <end position="287"/>
    </location>
</feature>
<evidence type="ECO:0000259" key="2">
    <source>
        <dbReference type="SMART" id="SM00762"/>
    </source>
</evidence>
<dbReference type="PANTHER" id="PTHR24016:SF0">
    <property type="entry name" value="CONSERVED OLIGOMERIC GOLGI COMPLEX SUBUNIT 4"/>
    <property type="match status" value="1"/>
</dbReference>
<dbReference type="Pfam" id="PF20662">
    <property type="entry name" value="COG4_C"/>
    <property type="match status" value="1"/>
</dbReference>
<proteinExistence type="predicted"/>